<reference evidence="2" key="1">
    <citation type="submission" date="2018-06" db="EMBL/GenBank/DDBJ databases">
        <authorList>
            <person name="Zhirakovskaya E."/>
        </authorList>
    </citation>
    <scope>NUCLEOTIDE SEQUENCE</scope>
</reference>
<dbReference type="InterPro" id="IPR025738">
    <property type="entry name" value="BatD"/>
</dbReference>
<proteinExistence type="predicted"/>
<accession>A0A3B0TSJ5</accession>
<keyword evidence="1" id="KW-1133">Transmembrane helix</keyword>
<keyword evidence="1" id="KW-0472">Membrane</keyword>
<dbReference type="AlphaFoldDB" id="A0A3B0TSJ5"/>
<dbReference type="PANTHER" id="PTHR40940:SF2">
    <property type="entry name" value="BATD"/>
    <property type="match status" value="1"/>
</dbReference>
<organism evidence="2">
    <name type="scientific">hydrothermal vent metagenome</name>
    <dbReference type="NCBI Taxonomy" id="652676"/>
    <lineage>
        <taxon>unclassified sequences</taxon>
        <taxon>metagenomes</taxon>
        <taxon>ecological metagenomes</taxon>
    </lineage>
</organism>
<protein>
    <submittedName>
        <fullName evidence="2">Aerotolerance protein BatD</fullName>
    </submittedName>
</protein>
<dbReference type="PANTHER" id="PTHR40940">
    <property type="entry name" value="PROTEIN BATD-RELATED"/>
    <property type="match status" value="1"/>
</dbReference>
<sequence>MKKIGRPMMFKRNILLVPILFLAFILKAQDKNAVTFEMRLSKEKLGINERLRVDFAMNKDGDDFSPPDFKGFRVLMGPSQAISSSWRNGVRSYSKTYSYTLAPTSQGKFTIKQASIVIGGKTYKSLSKRVEVTAAVDRPNGQMTIDDVAKESLHLVAEVSKTDPYLNEALSVVYKLYISPSISISDYRPLDNPKYNNFWSQDIPITRVNIKNGTYKGKPYRYVVLKRIVLYPQKSGKLEIEPLSLNVTVVVPTNKRDFFGGRIYSQTNKTVSAGKRTINVKALPTEGKPTDFSGAVGSFDFSVTTSKTNLNASESLQAKVEVSGKGNLKLFQLPEPILPSSLEVYDPEFNEKVRTTLSGMQGKVSNSYTIIPSFKGKYPIPAISFSYFDPKAEAYRTISSEAILINVLEGPTNSSANNAGSLGKNKQAVVTTGDQFGFIKLNSRLTPIGTNYFFGSTRFYLWLLLPLLLIPLAIMFSKKRETIAGDVVGNKIKRANKLARKYLSKAKGALGDKEAFYIALEKALHNYLKAKLKIETSEFSKDKIAELLTEKQIDDTTKEGFINLLKNCEMARYSPFSNVQMQQDYDKASEVIAYLDKQL</sequence>
<evidence type="ECO:0000256" key="1">
    <source>
        <dbReference type="SAM" id="Phobius"/>
    </source>
</evidence>
<evidence type="ECO:0000313" key="2">
    <source>
        <dbReference type="EMBL" id="VAW15209.1"/>
    </source>
</evidence>
<name>A0A3B0TSJ5_9ZZZZ</name>
<keyword evidence="1" id="KW-0812">Transmembrane</keyword>
<feature type="transmembrane region" description="Helical" evidence="1">
    <location>
        <begin position="459"/>
        <end position="476"/>
    </location>
</feature>
<dbReference type="Pfam" id="PF13584">
    <property type="entry name" value="BatD"/>
    <property type="match status" value="2"/>
</dbReference>
<gene>
    <name evidence="2" type="ORF">MNBD_BACTEROID03-795</name>
</gene>
<dbReference type="EMBL" id="UOEL01000125">
    <property type="protein sequence ID" value="VAW15209.1"/>
    <property type="molecule type" value="Genomic_DNA"/>
</dbReference>